<dbReference type="PANTHER" id="PTHR13468:SF22">
    <property type="entry name" value="DEK DOMAIN-CONTAINING CHROMATIN-ASSOCIATED PROTEIN 3"/>
    <property type="match status" value="1"/>
</dbReference>
<accession>A0A7J0G3I4</accession>
<feature type="compositionally biased region" description="Acidic residues" evidence="1">
    <location>
        <begin position="481"/>
        <end position="505"/>
    </location>
</feature>
<feature type="compositionally biased region" description="Basic and acidic residues" evidence="1">
    <location>
        <begin position="175"/>
        <end position="203"/>
    </location>
</feature>
<dbReference type="GO" id="GO:2000779">
    <property type="term" value="P:regulation of double-strand break repair"/>
    <property type="evidence" value="ECO:0007669"/>
    <property type="project" value="TreeGrafter"/>
</dbReference>
<feature type="region of interest" description="Disordered" evidence="1">
    <location>
        <begin position="1"/>
        <end position="242"/>
    </location>
</feature>
<dbReference type="GO" id="GO:0042393">
    <property type="term" value="F:histone binding"/>
    <property type="evidence" value="ECO:0007669"/>
    <property type="project" value="TreeGrafter"/>
</dbReference>
<dbReference type="EMBL" id="BJWL01000017">
    <property type="protein sequence ID" value="GFZ05341.1"/>
    <property type="molecule type" value="Genomic_DNA"/>
</dbReference>
<feature type="compositionally biased region" description="Acidic residues" evidence="1">
    <location>
        <begin position="74"/>
        <end position="87"/>
    </location>
</feature>
<feature type="compositionally biased region" description="Basic and acidic residues" evidence="1">
    <location>
        <begin position="456"/>
        <end position="480"/>
    </location>
</feature>
<feature type="compositionally biased region" description="Basic residues" evidence="1">
    <location>
        <begin position="533"/>
        <end position="542"/>
    </location>
</feature>
<proteinExistence type="predicted"/>
<dbReference type="GO" id="GO:0005634">
    <property type="term" value="C:nucleus"/>
    <property type="evidence" value="ECO:0007669"/>
    <property type="project" value="TreeGrafter"/>
</dbReference>
<evidence type="ECO:0000313" key="2">
    <source>
        <dbReference type="EMBL" id="GFZ05341.1"/>
    </source>
</evidence>
<dbReference type="OrthoDB" id="370884at2759"/>
<sequence>MGEEETVTEVVEAAANGITTPEEKGADVPETKEQEKNGVEEMEEDTKDDEKVGTQNMDVDAESEENTETKEEENNYFEEEEEKENQDEEKKEEPKWKKTEEKNNEETRIEPMEEEMKEKQNGESEENKETKEEEKNDVEKKESKETQEEGKKEEPECKKDEEEKNEETRIAPMEEEMKEKQNGVSKEKVETADDLKEEEKKAEVSNQEKGSKRRGKGKTDGIKAKSSAKRVEEKEQKTPVASAIERPVRERKSVERLVESFEKDFVKEFRIEKGRGTALKDIPNGHFHSALIHYFKYFSHSGDSKVSINHKGRLKYTSDSYPQYKQTWPAIALPDYGLCKQFETGEPAHYAQADPDLWPCTQRPITLNIPPPVQKKDAVDVRSNISRFSGFVWKENEEKQTIKVKEKLDKCVKEKLLEFCDVLDIPIAKANARKEDIVAKLIDFLLAPQPTTTKLLSEKEQSHRTTESVSQEREKNRTPEREEESDEEEKKEDKEEEEDQEEENGAPDRSINELPGHSESESEDESEEDTGKYKRGSKKLSAKKVSAVKAKIKKDTTPKKTSPPVKRTPVKSSSTRSKVGDSSDTSPKTFSRKRRTEAVKEKSSTPKKTCFPG</sequence>
<comment type="caution">
    <text evidence="2">The sequence shown here is derived from an EMBL/GenBank/DDBJ whole genome shotgun (WGS) entry which is preliminary data.</text>
</comment>
<keyword evidence="3" id="KW-1185">Reference proteome</keyword>
<dbReference type="GO" id="GO:0003677">
    <property type="term" value="F:DNA binding"/>
    <property type="evidence" value="ECO:0007669"/>
    <property type="project" value="InterPro"/>
</dbReference>
<feature type="compositionally biased region" description="Basic and acidic residues" evidence="1">
    <location>
        <begin position="88"/>
        <end position="169"/>
    </location>
</feature>
<feature type="compositionally biased region" description="Polar residues" evidence="1">
    <location>
        <begin position="572"/>
        <end position="589"/>
    </location>
</feature>
<gene>
    <name evidence="2" type="ORF">Acr_17g0009130</name>
</gene>
<feature type="region of interest" description="Disordered" evidence="1">
    <location>
        <begin position="455"/>
        <end position="613"/>
    </location>
</feature>
<dbReference type="PANTHER" id="PTHR13468">
    <property type="entry name" value="DEK PROTEIN"/>
    <property type="match status" value="1"/>
</dbReference>
<feature type="compositionally biased region" description="Basic and acidic residues" evidence="1">
    <location>
        <begin position="217"/>
        <end position="237"/>
    </location>
</feature>
<name>A0A7J0G3I4_9ERIC</name>
<evidence type="ECO:0000313" key="3">
    <source>
        <dbReference type="Proteomes" id="UP000585474"/>
    </source>
</evidence>
<organism evidence="2 3">
    <name type="scientific">Actinidia rufa</name>
    <dbReference type="NCBI Taxonomy" id="165716"/>
    <lineage>
        <taxon>Eukaryota</taxon>
        <taxon>Viridiplantae</taxon>
        <taxon>Streptophyta</taxon>
        <taxon>Embryophyta</taxon>
        <taxon>Tracheophyta</taxon>
        <taxon>Spermatophyta</taxon>
        <taxon>Magnoliopsida</taxon>
        <taxon>eudicotyledons</taxon>
        <taxon>Gunneridae</taxon>
        <taxon>Pentapetalae</taxon>
        <taxon>asterids</taxon>
        <taxon>Ericales</taxon>
        <taxon>Actinidiaceae</taxon>
        <taxon>Actinidia</taxon>
    </lineage>
</organism>
<evidence type="ECO:0000256" key="1">
    <source>
        <dbReference type="SAM" id="MobiDB-lite"/>
    </source>
</evidence>
<protein>
    <submittedName>
        <fullName evidence="2">DEK domain-containing chromatin associated protein</fullName>
    </submittedName>
</protein>
<dbReference type="AlphaFoldDB" id="A0A7J0G3I4"/>
<dbReference type="GO" id="GO:0006325">
    <property type="term" value="P:chromatin organization"/>
    <property type="evidence" value="ECO:0007669"/>
    <property type="project" value="InterPro"/>
</dbReference>
<dbReference type="InterPro" id="IPR044198">
    <property type="entry name" value="DEK"/>
</dbReference>
<feature type="compositionally biased region" description="Basic and acidic residues" evidence="1">
    <location>
        <begin position="21"/>
        <end position="39"/>
    </location>
</feature>
<dbReference type="Proteomes" id="UP000585474">
    <property type="component" value="Unassembled WGS sequence"/>
</dbReference>
<feature type="compositionally biased region" description="Low complexity" evidence="1">
    <location>
        <begin position="559"/>
        <end position="571"/>
    </location>
</feature>
<reference evidence="2 3" key="1">
    <citation type="submission" date="2019-07" db="EMBL/GenBank/DDBJ databases">
        <title>De Novo Assembly of kiwifruit Actinidia rufa.</title>
        <authorList>
            <person name="Sugita-Konishi S."/>
            <person name="Sato K."/>
            <person name="Mori E."/>
            <person name="Abe Y."/>
            <person name="Kisaki G."/>
            <person name="Hamano K."/>
            <person name="Suezawa K."/>
            <person name="Otani M."/>
            <person name="Fukuda T."/>
            <person name="Manabe T."/>
            <person name="Gomi K."/>
            <person name="Tabuchi M."/>
            <person name="Akimitsu K."/>
            <person name="Kataoka I."/>
        </authorList>
    </citation>
    <scope>NUCLEOTIDE SEQUENCE [LARGE SCALE GENOMIC DNA]</scope>
    <source>
        <strain evidence="3">cv. Fuchu</strain>
    </source>
</reference>